<comment type="caution">
    <text evidence="1">The sequence shown here is derived from an EMBL/GenBank/DDBJ whole genome shotgun (WGS) entry which is preliminary data.</text>
</comment>
<protein>
    <submittedName>
        <fullName evidence="1">DUF2827 family protein</fullName>
    </submittedName>
</protein>
<name>A0ABW9XEG1_9SPHN</name>
<dbReference type="RefSeq" id="WP_161718405.1">
    <property type="nucleotide sequence ID" value="NZ_JAAAPO010000003.1"/>
</dbReference>
<organism evidence="1 2">
    <name type="scientific">Novosphingobium ovatum</name>
    <dbReference type="NCBI Taxonomy" id="1908523"/>
    <lineage>
        <taxon>Bacteria</taxon>
        <taxon>Pseudomonadati</taxon>
        <taxon>Pseudomonadota</taxon>
        <taxon>Alphaproteobacteria</taxon>
        <taxon>Sphingomonadales</taxon>
        <taxon>Sphingomonadaceae</taxon>
        <taxon>Novosphingobium</taxon>
    </lineage>
</organism>
<keyword evidence="2" id="KW-1185">Reference proteome</keyword>
<dbReference type="EMBL" id="JAAAPO010000003">
    <property type="protein sequence ID" value="NBC36920.1"/>
    <property type="molecule type" value="Genomic_DNA"/>
</dbReference>
<dbReference type="Proteomes" id="UP000753724">
    <property type="component" value="Unassembled WGS sequence"/>
</dbReference>
<evidence type="ECO:0000313" key="2">
    <source>
        <dbReference type="Proteomes" id="UP000753724"/>
    </source>
</evidence>
<proteinExistence type="predicted"/>
<dbReference type="InterPro" id="IPR021234">
    <property type="entry name" value="DUF2827"/>
</dbReference>
<dbReference type="Pfam" id="PF10933">
    <property type="entry name" value="DUF2827"/>
    <property type="match status" value="1"/>
</dbReference>
<gene>
    <name evidence="1" type="ORF">GTZ99_10160</name>
</gene>
<accession>A0ABW9XEG1</accession>
<sequence>MSQIPPVPRYKIAITLDFMDEAFGGLFTNGLRQNAVFLYRLFAASPNCEKVWIWNLGGPDFQFPAGVMGIPADAVVRFDDIKDEVTHVLVIGTTPGPEQRAHLKARGCPLINYKGGNSAVLSMEGVTGAGFERYCERYFDRDWYDSVLMTPQHTRSYGKWLETLYRVPVREVPQIWDSGFLELYSQKEHTVCQYQPGGKPALSQGAGRRWRVAIFDPNVTVMKSSHMPMLVCDAGYRAQPDLFEKIYVTNAVRSIDNLHFRQFSSMLPSAKAKVLSLEERFVTFDFMARHADAVVTHHWENGLNYLYYEILSGGFPLIHNSEFMRDYGYYYPDFDAQTGGAVLVRALEQHDAHLDAYRAQVDVLLNAIRPENPANIALHEAHICGQAAA</sequence>
<reference evidence="2" key="1">
    <citation type="submission" date="2020-01" db="EMBL/GenBank/DDBJ databases">
        <title>Sphingomonas sp. strain CSW-10.</title>
        <authorList>
            <person name="Chen W.-M."/>
        </authorList>
    </citation>
    <scope>NUCLEOTIDE SEQUENCE [LARGE SCALE GENOMIC DNA]</scope>
    <source>
        <strain evidence="2">FSY-8</strain>
    </source>
</reference>
<evidence type="ECO:0000313" key="1">
    <source>
        <dbReference type="EMBL" id="NBC36920.1"/>
    </source>
</evidence>